<comment type="cofactor">
    <cofactor evidence="11">
        <name>heme</name>
        <dbReference type="ChEBI" id="CHEBI:30413"/>
    </cofactor>
</comment>
<dbReference type="InterPro" id="IPR001128">
    <property type="entry name" value="Cyt_P450"/>
</dbReference>
<evidence type="ECO:0000256" key="8">
    <source>
        <dbReference type="ARBA" id="ARBA00023004"/>
    </source>
</evidence>
<dbReference type="PRINTS" id="PR00463">
    <property type="entry name" value="EP450I"/>
</dbReference>
<dbReference type="Gene3D" id="1.10.630.10">
    <property type="entry name" value="Cytochrome P450"/>
    <property type="match status" value="1"/>
</dbReference>
<keyword evidence="3 11" id="KW-0349">Heme</keyword>
<keyword evidence="7 12" id="KW-0560">Oxidoreductase</keyword>
<evidence type="ECO:0000313" key="13">
    <source>
        <dbReference type="Proteomes" id="UP000887569"/>
    </source>
</evidence>
<reference evidence="14" key="1">
    <citation type="submission" date="2022-11" db="UniProtKB">
        <authorList>
            <consortium name="WormBaseParasite"/>
        </authorList>
    </citation>
    <scope>IDENTIFICATION</scope>
</reference>
<dbReference type="Proteomes" id="UP000887569">
    <property type="component" value="Unplaced"/>
</dbReference>
<keyword evidence="8 11" id="KW-0408">Iron</keyword>
<dbReference type="WBParaSite" id="PgR012_g147_t01">
    <property type="protein sequence ID" value="PgR012_g147_t01"/>
    <property type="gene ID" value="PgR012_g147"/>
</dbReference>
<accession>A0A915ANY2</accession>
<evidence type="ECO:0000256" key="10">
    <source>
        <dbReference type="ARBA" id="ARBA00023136"/>
    </source>
</evidence>
<evidence type="ECO:0000256" key="3">
    <source>
        <dbReference type="ARBA" id="ARBA00022617"/>
    </source>
</evidence>
<keyword evidence="4" id="KW-0812">Transmembrane</keyword>
<evidence type="ECO:0000256" key="2">
    <source>
        <dbReference type="ARBA" id="ARBA00010617"/>
    </source>
</evidence>
<proteinExistence type="inferred from homology"/>
<dbReference type="PANTHER" id="PTHR24282:SF211">
    <property type="entry name" value="CYTOCHROME P450-RELATED"/>
    <property type="match status" value="1"/>
</dbReference>
<comment type="similarity">
    <text evidence="2 12">Belongs to the cytochrome P450 family.</text>
</comment>
<protein>
    <submittedName>
        <fullName evidence="14">Cytochrome P450</fullName>
    </submittedName>
</protein>
<evidence type="ECO:0000256" key="5">
    <source>
        <dbReference type="ARBA" id="ARBA00022723"/>
    </source>
</evidence>
<dbReference type="AlphaFoldDB" id="A0A915ANY2"/>
<dbReference type="PANTHER" id="PTHR24282">
    <property type="entry name" value="CYTOCHROME P450 FAMILY MEMBER"/>
    <property type="match status" value="1"/>
</dbReference>
<keyword evidence="5 11" id="KW-0479">Metal-binding</keyword>
<name>A0A915ANY2_PARUN</name>
<dbReference type="SUPFAM" id="SSF48264">
    <property type="entry name" value="Cytochrome P450"/>
    <property type="match status" value="1"/>
</dbReference>
<evidence type="ECO:0000256" key="4">
    <source>
        <dbReference type="ARBA" id="ARBA00022692"/>
    </source>
</evidence>
<keyword evidence="10" id="KW-0472">Membrane</keyword>
<dbReference type="PROSITE" id="PS00086">
    <property type="entry name" value="CYTOCHROME_P450"/>
    <property type="match status" value="1"/>
</dbReference>
<dbReference type="GO" id="GO:0016020">
    <property type="term" value="C:membrane"/>
    <property type="evidence" value="ECO:0007669"/>
    <property type="project" value="UniProtKB-SubCell"/>
</dbReference>
<evidence type="ECO:0000256" key="7">
    <source>
        <dbReference type="ARBA" id="ARBA00023002"/>
    </source>
</evidence>
<dbReference type="GO" id="GO:0005506">
    <property type="term" value="F:iron ion binding"/>
    <property type="evidence" value="ECO:0007669"/>
    <property type="project" value="InterPro"/>
</dbReference>
<evidence type="ECO:0000256" key="9">
    <source>
        <dbReference type="ARBA" id="ARBA00023033"/>
    </source>
</evidence>
<evidence type="ECO:0000256" key="1">
    <source>
        <dbReference type="ARBA" id="ARBA00004370"/>
    </source>
</evidence>
<dbReference type="InterPro" id="IPR050665">
    <property type="entry name" value="Cytochrome_P450_Monooxygen"/>
</dbReference>
<evidence type="ECO:0000256" key="6">
    <source>
        <dbReference type="ARBA" id="ARBA00022989"/>
    </source>
</evidence>
<dbReference type="GO" id="GO:0020037">
    <property type="term" value="F:heme binding"/>
    <property type="evidence" value="ECO:0007669"/>
    <property type="project" value="InterPro"/>
</dbReference>
<evidence type="ECO:0000313" key="14">
    <source>
        <dbReference type="WBParaSite" id="PgR012_g147_t01"/>
    </source>
</evidence>
<dbReference type="InterPro" id="IPR036396">
    <property type="entry name" value="Cyt_P450_sf"/>
</dbReference>
<evidence type="ECO:0000256" key="12">
    <source>
        <dbReference type="RuleBase" id="RU000461"/>
    </source>
</evidence>
<organism evidence="13 14">
    <name type="scientific">Parascaris univalens</name>
    <name type="common">Nematode worm</name>
    <dbReference type="NCBI Taxonomy" id="6257"/>
    <lineage>
        <taxon>Eukaryota</taxon>
        <taxon>Metazoa</taxon>
        <taxon>Ecdysozoa</taxon>
        <taxon>Nematoda</taxon>
        <taxon>Chromadorea</taxon>
        <taxon>Rhabditida</taxon>
        <taxon>Spirurina</taxon>
        <taxon>Ascaridomorpha</taxon>
        <taxon>Ascaridoidea</taxon>
        <taxon>Ascarididae</taxon>
        <taxon>Parascaris</taxon>
    </lineage>
</organism>
<dbReference type="InterPro" id="IPR002401">
    <property type="entry name" value="Cyt_P450_E_grp-I"/>
</dbReference>
<feature type="binding site" description="axial binding residue" evidence="11">
    <location>
        <position position="98"/>
    </location>
    <ligand>
        <name>heme</name>
        <dbReference type="ChEBI" id="CHEBI:30413"/>
    </ligand>
    <ligandPart>
        <name>Fe</name>
        <dbReference type="ChEBI" id="CHEBI:18248"/>
    </ligandPart>
</feature>
<keyword evidence="6" id="KW-1133">Transmembrane helix</keyword>
<dbReference type="InterPro" id="IPR017972">
    <property type="entry name" value="Cyt_P450_CS"/>
</dbReference>
<keyword evidence="13" id="KW-1185">Reference proteome</keyword>
<keyword evidence="9 12" id="KW-0503">Monooxygenase</keyword>
<sequence>IATLANFWLDKQFCIFAGMLELFGSFFCSASSRTCMEATKLGDVEVEKGICVLADVFSVHYDKRIWGEDADEFRPERWEGIQRHPLSWLPFGAGPRMCIGRRLAEMEEKLALIHILRKYDIIAAPDTEVLLFLRV</sequence>
<evidence type="ECO:0000256" key="11">
    <source>
        <dbReference type="PIRSR" id="PIRSR602401-1"/>
    </source>
</evidence>
<dbReference type="GO" id="GO:0016705">
    <property type="term" value="F:oxidoreductase activity, acting on paired donors, with incorporation or reduction of molecular oxygen"/>
    <property type="evidence" value="ECO:0007669"/>
    <property type="project" value="InterPro"/>
</dbReference>
<comment type="subcellular location">
    <subcellularLocation>
        <location evidence="1">Membrane</location>
    </subcellularLocation>
</comment>
<dbReference type="Pfam" id="PF00067">
    <property type="entry name" value="p450"/>
    <property type="match status" value="1"/>
</dbReference>
<dbReference type="GO" id="GO:0004497">
    <property type="term" value="F:monooxygenase activity"/>
    <property type="evidence" value="ECO:0007669"/>
    <property type="project" value="UniProtKB-KW"/>
</dbReference>